<evidence type="ECO:0000313" key="5">
    <source>
        <dbReference type="EMBL" id="KAA0171799.1"/>
    </source>
</evidence>
<reference evidence="7 8" key="1">
    <citation type="submission" date="2019-07" db="EMBL/GenBank/DDBJ databases">
        <title>Genomes of Cafeteria roenbergensis.</title>
        <authorList>
            <person name="Fischer M.G."/>
            <person name="Hackl T."/>
            <person name="Roman M."/>
        </authorList>
    </citation>
    <scope>NUCLEOTIDE SEQUENCE [LARGE SCALE GENOMIC DNA]</scope>
    <source>
        <strain evidence="3 8">BVI</strain>
        <strain evidence="4 10">Cflag</strain>
        <strain evidence="6 7">E4-10P</strain>
        <strain evidence="5 9">RCC970-E3</strain>
    </source>
</reference>
<dbReference type="EMBL" id="VLTO01000001">
    <property type="protein sequence ID" value="KAA0178428.1"/>
    <property type="molecule type" value="Genomic_DNA"/>
</dbReference>
<keyword evidence="2" id="KW-0472">Membrane</keyword>
<keyword evidence="8" id="KW-1185">Reference proteome</keyword>
<feature type="region of interest" description="Disordered" evidence="1">
    <location>
        <begin position="1"/>
        <end position="61"/>
    </location>
</feature>
<evidence type="ECO:0008006" key="11">
    <source>
        <dbReference type="Google" id="ProtNLM"/>
    </source>
</evidence>
<evidence type="ECO:0000313" key="8">
    <source>
        <dbReference type="Proteomes" id="UP000323011"/>
    </source>
</evidence>
<organism evidence="3 8">
    <name type="scientific">Cafeteria roenbergensis</name>
    <name type="common">Marine flagellate</name>
    <dbReference type="NCBI Taxonomy" id="33653"/>
    <lineage>
        <taxon>Eukaryota</taxon>
        <taxon>Sar</taxon>
        <taxon>Stramenopiles</taxon>
        <taxon>Bigyra</taxon>
        <taxon>Opalozoa</taxon>
        <taxon>Bicosoecida</taxon>
        <taxon>Cafeteriaceae</taxon>
        <taxon>Cafeteria</taxon>
    </lineage>
</organism>
<dbReference type="Proteomes" id="UP000323011">
    <property type="component" value="Unassembled WGS sequence"/>
</dbReference>
<evidence type="ECO:0000256" key="2">
    <source>
        <dbReference type="SAM" id="Phobius"/>
    </source>
</evidence>
<dbReference type="Proteomes" id="UP000324907">
    <property type="component" value="Unassembled WGS sequence"/>
</dbReference>
<dbReference type="AlphaFoldDB" id="A0A5A8CS82"/>
<evidence type="ECO:0000313" key="6">
    <source>
        <dbReference type="EMBL" id="KAA0178428.1"/>
    </source>
</evidence>
<evidence type="ECO:0000313" key="3">
    <source>
        <dbReference type="EMBL" id="KAA0155992.1"/>
    </source>
</evidence>
<proteinExistence type="predicted"/>
<dbReference type="EMBL" id="VLTM01000021">
    <property type="protein sequence ID" value="KAA0163613.1"/>
    <property type="molecule type" value="Genomic_DNA"/>
</dbReference>
<accession>A0A5A8CS82</accession>
<evidence type="ECO:0000313" key="4">
    <source>
        <dbReference type="EMBL" id="KAA0163613.1"/>
    </source>
</evidence>
<evidence type="ECO:0000313" key="7">
    <source>
        <dbReference type="Proteomes" id="UP000322899"/>
    </source>
</evidence>
<keyword evidence="2" id="KW-1133">Transmembrane helix</keyword>
<gene>
    <name evidence="6" type="ORF">FNF27_00277</name>
    <name evidence="5" type="ORF">FNF28_00435</name>
    <name evidence="3" type="ORF">FNF29_01411</name>
    <name evidence="4" type="ORF">FNF31_02774</name>
</gene>
<dbReference type="EMBL" id="VLTN01000005">
    <property type="protein sequence ID" value="KAA0155992.1"/>
    <property type="molecule type" value="Genomic_DNA"/>
</dbReference>
<dbReference type="Proteomes" id="UP000322899">
    <property type="component" value="Unassembled WGS sequence"/>
</dbReference>
<evidence type="ECO:0000313" key="10">
    <source>
        <dbReference type="Proteomes" id="UP000325113"/>
    </source>
</evidence>
<keyword evidence="2" id="KW-0812">Transmembrane</keyword>
<sequence>MAAAIARNEPGGSNSHASTRSPGPEQMPPKSLQQRKQRSQARRSAARDDTDTGAEDEQRNMVGMRMAHVEGESESLLAFDPLTALIVATVFIASVIVLHIVSKFAR</sequence>
<protein>
    <recommendedName>
        <fullName evidence="11">Protein transport protein Sec61 subunit beta</fullName>
    </recommendedName>
</protein>
<feature type="transmembrane region" description="Helical" evidence="2">
    <location>
        <begin position="82"/>
        <end position="101"/>
    </location>
</feature>
<comment type="caution">
    <text evidence="3">The sequence shown here is derived from an EMBL/GenBank/DDBJ whole genome shotgun (WGS) entry which is preliminary data.</text>
</comment>
<name>A0A5A8CS82_CAFRO</name>
<feature type="compositionally biased region" description="Polar residues" evidence="1">
    <location>
        <begin position="11"/>
        <end position="21"/>
    </location>
</feature>
<evidence type="ECO:0000313" key="9">
    <source>
        <dbReference type="Proteomes" id="UP000324907"/>
    </source>
</evidence>
<evidence type="ECO:0000256" key="1">
    <source>
        <dbReference type="SAM" id="MobiDB-lite"/>
    </source>
</evidence>
<dbReference type="EMBL" id="VLTL01000004">
    <property type="protein sequence ID" value="KAA0171799.1"/>
    <property type="molecule type" value="Genomic_DNA"/>
</dbReference>
<dbReference type="Proteomes" id="UP000325113">
    <property type="component" value="Unassembled WGS sequence"/>
</dbReference>